<feature type="transmembrane region" description="Helical" evidence="2">
    <location>
        <begin position="188"/>
        <end position="209"/>
    </location>
</feature>
<dbReference type="InterPro" id="IPR038765">
    <property type="entry name" value="Papain-like_cys_pep_sf"/>
</dbReference>
<feature type="domain" description="Transglutaminase-like" evidence="3">
    <location>
        <begin position="459"/>
        <end position="530"/>
    </location>
</feature>
<feature type="transmembrane region" description="Helical" evidence="2">
    <location>
        <begin position="79"/>
        <end position="95"/>
    </location>
</feature>
<dbReference type="EMBL" id="CAEZYU010000110">
    <property type="protein sequence ID" value="CAB4755818.1"/>
    <property type="molecule type" value="Genomic_DNA"/>
</dbReference>
<dbReference type="Gene3D" id="3.10.620.30">
    <property type="match status" value="1"/>
</dbReference>
<proteinExistence type="predicted"/>
<keyword evidence="2" id="KW-0812">Transmembrane</keyword>
<feature type="region of interest" description="Disordered" evidence="1">
    <location>
        <begin position="655"/>
        <end position="674"/>
    </location>
</feature>
<dbReference type="PANTHER" id="PTHR42736">
    <property type="entry name" value="PROTEIN-GLUTAMINE GAMMA-GLUTAMYLTRANSFERASE"/>
    <property type="match status" value="1"/>
</dbReference>
<feature type="compositionally biased region" description="Low complexity" evidence="1">
    <location>
        <begin position="1"/>
        <end position="26"/>
    </location>
</feature>
<evidence type="ECO:0000259" key="3">
    <source>
        <dbReference type="SMART" id="SM00460"/>
    </source>
</evidence>
<dbReference type="AlphaFoldDB" id="A0A6J7HC30"/>
<reference evidence="5" key="1">
    <citation type="submission" date="2020-05" db="EMBL/GenBank/DDBJ databases">
        <authorList>
            <person name="Chiriac C."/>
            <person name="Salcher M."/>
            <person name="Ghai R."/>
            <person name="Kavagutti S V."/>
        </authorList>
    </citation>
    <scope>NUCLEOTIDE SEQUENCE</scope>
</reference>
<feature type="transmembrane region" description="Helical" evidence="2">
    <location>
        <begin position="102"/>
        <end position="119"/>
    </location>
</feature>
<protein>
    <submittedName>
        <fullName evidence="5">Unannotated protein</fullName>
    </submittedName>
</protein>
<evidence type="ECO:0000313" key="4">
    <source>
        <dbReference type="EMBL" id="CAB4755818.1"/>
    </source>
</evidence>
<feature type="transmembrane region" description="Helical" evidence="2">
    <location>
        <begin position="49"/>
        <end position="67"/>
    </location>
</feature>
<dbReference type="Pfam" id="PF01841">
    <property type="entry name" value="Transglut_core"/>
    <property type="match status" value="1"/>
</dbReference>
<dbReference type="InterPro" id="IPR052901">
    <property type="entry name" value="Bact_TGase-like"/>
</dbReference>
<keyword evidence="2" id="KW-1133">Transmembrane helix</keyword>
<feature type="region of interest" description="Disordered" evidence="1">
    <location>
        <begin position="1"/>
        <end position="27"/>
    </location>
</feature>
<dbReference type="SUPFAM" id="SSF54001">
    <property type="entry name" value="Cysteine proteinases"/>
    <property type="match status" value="1"/>
</dbReference>
<keyword evidence="2" id="KW-0472">Membrane</keyword>
<dbReference type="SMART" id="SM00460">
    <property type="entry name" value="TGc"/>
    <property type="match status" value="1"/>
</dbReference>
<name>A0A6J7HC30_9ZZZZ</name>
<evidence type="ECO:0000256" key="1">
    <source>
        <dbReference type="SAM" id="MobiDB-lite"/>
    </source>
</evidence>
<gene>
    <name evidence="4" type="ORF">UFOPK2766_01903</name>
    <name evidence="5" type="ORF">UFOPK3519_01729</name>
</gene>
<dbReference type="PANTHER" id="PTHR42736:SF1">
    <property type="entry name" value="PROTEIN-GLUTAMINE GAMMA-GLUTAMYLTRANSFERASE"/>
    <property type="match status" value="1"/>
</dbReference>
<organism evidence="5">
    <name type="scientific">freshwater metagenome</name>
    <dbReference type="NCBI Taxonomy" id="449393"/>
    <lineage>
        <taxon>unclassified sequences</taxon>
        <taxon>metagenomes</taxon>
        <taxon>ecological metagenomes</taxon>
    </lineage>
</organism>
<dbReference type="EMBL" id="CAFBMG010000192">
    <property type="protein sequence ID" value="CAB4916738.1"/>
    <property type="molecule type" value="Genomic_DNA"/>
</dbReference>
<dbReference type="InterPro" id="IPR002931">
    <property type="entry name" value="Transglutaminase-like"/>
</dbReference>
<sequence>MTAPVSQPSSAGSVSSAGSAGSVSSPKTAKDALLGKVSADRLSVSSQRIWILTALVGLMLWSALASLPTSTSSGGGSNVAVQAALLCAVLAMFGLRSVPLRWIVRGLALVSGLLLARFGELGPLDGLQGSWHALLWLVALSGCLVLAPSSRTIPGVDAATVVRPDQLGSVGSALGSGTDPDSTSAPRAGVPAALIIAAASLIVASALLFGPRVSNVFPVGPSAGELINQGDNRGDNALVARDSLDMTTRPRLTEQIVMTVRSPITAFWRAETFDQWDGSTWTRAEARSGRLVEGGQVVASPEDLAAQDGEPTLQQFRLEVGFATAVPSAASAVQVETPEEIAQRSDGTLWSPGAPLGKGTTYSVTSRQIPTNAASLSATPSAAEAAQDGDRTAAAVMAQFAQPPTTTQRVRELAKQVTASAASDFERVQALEGWMDANTSYSLDAPLAPKGTDVVDDFLFVSQQGWCEQIASSLVVMARAVGVPARLATGFAPGDWDATTGRFVVRERDAHAWAEVWFPTTGWVAFDPTADVPLAGTQEATPGADARDWREVTGALLLALGVVVLAAAPVLRWVRKQSERARTTRRRRAVVRSHWDAAAEARLERIGAAAGRPRGPGETVTAYAAALALVLEDTRVMRVGQILDRQRYQPPSSVLGSVPLAGVAPPTDTPSESDFVEQVFSSH</sequence>
<feature type="transmembrane region" description="Helical" evidence="2">
    <location>
        <begin position="555"/>
        <end position="574"/>
    </location>
</feature>
<evidence type="ECO:0000256" key="2">
    <source>
        <dbReference type="SAM" id="Phobius"/>
    </source>
</evidence>
<evidence type="ECO:0000313" key="5">
    <source>
        <dbReference type="EMBL" id="CAB4916738.1"/>
    </source>
</evidence>
<feature type="transmembrane region" description="Helical" evidence="2">
    <location>
        <begin position="131"/>
        <end position="147"/>
    </location>
</feature>
<accession>A0A6J7HC30</accession>